<dbReference type="AlphaFoldDB" id="K6YU94"/>
<dbReference type="Gene3D" id="3.20.20.370">
    <property type="entry name" value="Glycoside hydrolase/deacetylase"/>
    <property type="match status" value="1"/>
</dbReference>
<dbReference type="InterPro" id="IPR051398">
    <property type="entry name" value="Polysacch_Deacetylase"/>
</dbReference>
<evidence type="ECO:0000256" key="2">
    <source>
        <dbReference type="ARBA" id="ARBA00022729"/>
    </source>
</evidence>
<feature type="chain" id="PRO_5003897787" evidence="3">
    <location>
        <begin position="31"/>
        <end position="398"/>
    </location>
</feature>
<evidence type="ECO:0000256" key="1">
    <source>
        <dbReference type="ARBA" id="ARBA00004613"/>
    </source>
</evidence>
<dbReference type="GO" id="GO:0005576">
    <property type="term" value="C:extracellular region"/>
    <property type="evidence" value="ECO:0007669"/>
    <property type="project" value="UniProtKB-SubCell"/>
</dbReference>
<dbReference type="SUPFAM" id="SSF88713">
    <property type="entry name" value="Glycoside hydrolase/deacetylase"/>
    <property type="match status" value="1"/>
</dbReference>
<evidence type="ECO:0000256" key="3">
    <source>
        <dbReference type="SAM" id="SignalP"/>
    </source>
</evidence>
<evidence type="ECO:0000313" key="5">
    <source>
        <dbReference type="EMBL" id="GAC27551.1"/>
    </source>
</evidence>
<dbReference type="EMBL" id="BAEQ01000014">
    <property type="protein sequence ID" value="GAC27551.1"/>
    <property type="molecule type" value="Genomic_DNA"/>
</dbReference>
<dbReference type="InterPro" id="IPR011330">
    <property type="entry name" value="Glyco_hydro/deAcase_b/a-brl"/>
</dbReference>
<keyword evidence="2 3" id="KW-0732">Signal</keyword>
<dbReference type="PROSITE" id="PS51677">
    <property type="entry name" value="NODB"/>
    <property type="match status" value="1"/>
</dbReference>
<evidence type="ECO:0000313" key="6">
    <source>
        <dbReference type="Proteomes" id="UP000006251"/>
    </source>
</evidence>
<dbReference type="Pfam" id="PF01522">
    <property type="entry name" value="Polysacc_deac_1"/>
    <property type="match status" value="1"/>
</dbReference>
<sequence length="398" mass="44302">MINAFLSKYKTSQLAAISTLVVGLSFSTHAYQVDMSEPLIQTPSEPAVSAAATTRNIVSATKVVLDVPSNDRSFVILQYHHVSTETPRSTSVSPQELEQHMAYLAEYHTVISLETAVNGLTSKTPFPKGAVVITFDDGYKNILDNGHPILTKYGFEYTIFINPAQIDTLSSHLSWEEVKKMSNEGVTFANHTQDHLHLLDRYPKESKADWLARIEQNINAAEESLSQQLGYSKKWLAYPYGEFDVNIKALLKEMGYIGFGQHSGGVGELSDMQSLPRYPAAGRFANLDTLLTKINSLAMPVTEVIPHRYVMAIGEVIGEVKINVLLDDISFNRIACYFGGDPLPITKTEKGFSINIDSPFYAGRTRVNCTAPSVQQSSRFYWYSIPFFTPQEDGTYLN</sequence>
<evidence type="ECO:0000259" key="4">
    <source>
        <dbReference type="PROSITE" id="PS51677"/>
    </source>
</evidence>
<dbReference type="CDD" id="cd10973">
    <property type="entry name" value="CE4_DAC_u4_5s"/>
    <property type="match status" value="1"/>
</dbReference>
<protein>
    <submittedName>
        <fullName evidence="5">Polysaccharide deacetylase family protein</fullName>
    </submittedName>
</protein>
<comment type="subcellular location">
    <subcellularLocation>
        <location evidence="1">Secreted</location>
    </subcellularLocation>
</comment>
<dbReference type="InterPro" id="IPR002509">
    <property type="entry name" value="NODB_dom"/>
</dbReference>
<feature type="domain" description="NodB homology" evidence="4">
    <location>
        <begin position="129"/>
        <end position="398"/>
    </location>
</feature>
<dbReference type="Proteomes" id="UP000006251">
    <property type="component" value="Unassembled WGS sequence"/>
</dbReference>
<accession>K6YU94</accession>
<keyword evidence="6" id="KW-1185">Reference proteome</keyword>
<proteinExistence type="predicted"/>
<dbReference type="GO" id="GO:0005975">
    <property type="term" value="P:carbohydrate metabolic process"/>
    <property type="evidence" value="ECO:0007669"/>
    <property type="project" value="InterPro"/>
</dbReference>
<dbReference type="PANTHER" id="PTHR34216">
    <property type="match status" value="1"/>
</dbReference>
<dbReference type="RefSeq" id="WP_006009258.1">
    <property type="nucleotide sequence ID" value="NZ_AUAV01000008.1"/>
</dbReference>
<gene>
    <name evidence="5" type="ORF">GPAL_0671</name>
</gene>
<dbReference type="GO" id="GO:0016810">
    <property type="term" value="F:hydrolase activity, acting on carbon-nitrogen (but not peptide) bonds"/>
    <property type="evidence" value="ECO:0007669"/>
    <property type="project" value="InterPro"/>
</dbReference>
<organism evidence="5 6">
    <name type="scientific">Brumicola pallidula DSM 14239 = ACAM 615</name>
    <dbReference type="NCBI Taxonomy" id="1121922"/>
    <lineage>
        <taxon>Bacteria</taxon>
        <taxon>Pseudomonadati</taxon>
        <taxon>Pseudomonadota</taxon>
        <taxon>Gammaproteobacteria</taxon>
        <taxon>Alteromonadales</taxon>
        <taxon>Alteromonadaceae</taxon>
        <taxon>Brumicola</taxon>
    </lineage>
</organism>
<dbReference type="PANTHER" id="PTHR34216:SF3">
    <property type="entry name" value="POLY-BETA-1,6-N-ACETYL-D-GLUCOSAMINE N-DEACETYLASE"/>
    <property type="match status" value="1"/>
</dbReference>
<name>K6YU94_9ALTE</name>
<comment type="caution">
    <text evidence="5">The sequence shown here is derived from an EMBL/GenBank/DDBJ whole genome shotgun (WGS) entry which is preliminary data.</text>
</comment>
<dbReference type="STRING" id="1121922.GCA_000428905_01775"/>
<reference evidence="6" key="1">
    <citation type="journal article" date="2014" name="Environ. Microbiol.">
        <title>Comparative genomics of the marine bacterial genus Glaciecola reveals the high degree of genomic diversity and genomic characteristic for cold adaptation.</title>
        <authorList>
            <person name="Qin Q.L."/>
            <person name="Xie B.B."/>
            <person name="Yu Y."/>
            <person name="Shu Y.L."/>
            <person name="Rong J.C."/>
            <person name="Zhang Y.J."/>
            <person name="Zhao D.L."/>
            <person name="Chen X.L."/>
            <person name="Zhang X.Y."/>
            <person name="Chen B."/>
            <person name="Zhou B.C."/>
            <person name="Zhang Y.Z."/>
        </authorList>
    </citation>
    <scope>NUCLEOTIDE SEQUENCE [LARGE SCALE GENOMIC DNA]</scope>
    <source>
        <strain evidence="6">ACAM 615</strain>
    </source>
</reference>
<feature type="signal peptide" evidence="3">
    <location>
        <begin position="1"/>
        <end position="30"/>
    </location>
</feature>